<dbReference type="InterPro" id="IPR050832">
    <property type="entry name" value="Bact_Acetyltransf"/>
</dbReference>
<feature type="domain" description="N-acetyltransferase" evidence="3">
    <location>
        <begin position="1"/>
        <end position="129"/>
    </location>
</feature>
<dbReference type="PROSITE" id="PS51186">
    <property type="entry name" value="GNAT"/>
    <property type="match status" value="1"/>
</dbReference>
<protein>
    <submittedName>
        <fullName evidence="4">GNAT family N-acetyltransferase</fullName>
    </submittedName>
</protein>
<comment type="caution">
    <text evidence="4">The sequence shown here is derived from an EMBL/GenBank/DDBJ whole genome shotgun (WGS) entry which is preliminary data.</text>
</comment>
<keyword evidence="1" id="KW-0808">Transferase</keyword>
<dbReference type="CDD" id="cd04301">
    <property type="entry name" value="NAT_SF"/>
    <property type="match status" value="1"/>
</dbReference>
<dbReference type="Pfam" id="PF00583">
    <property type="entry name" value="Acetyltransf_1"/>
    <property type="match status" value="1"/>
</dbReference>
<evidence type="ECO:0000256" key="1">
    <source>
        <dbReference type="ARBA" id="ARBA00022679"/>
    </source>
</evidence>
<dbReference type="GO" id="GO:0016747">
    <property type="term" value="F:acyltransferase activity, transferring groups other than amino-acyl groups"/>
    <property type="evidence" value="ECO:0007669"/>
    <property type="project" value="InterPro"/>
</dbReference>
<dbReference type="Gene3D" id="3.40.630.30">
    <property type="match status" value="1"/>
</dbReference>
<dbReference type="EMBL" id="JAGSNF010000019">
    <property type="protein sequence ID" value="MBR7744229.1"/>
    <property type="molecule type" value="Genomic_DNA"/>
</dbReference>
<gene>
    <name evidence="4" type="ORF">KC207_13120</name>
</gene>
<evidence type="ECO:0000256" key="2">
    <source>
        <dbReference type="ARBA" id="ARBA00023315"/>
    </source>
</evidence>
<dbReference type="PANTHER" id="PTHR43877">
    <property type="entry name" value="AMINOALKYLPHOSPHONATE N-ACETYLTRANSFERASE-RELATED-RELATED"/>
    <property type="match status" value="1"/>
</dbReference>
<evidence type="ECO:0000259" key="3">
    <source>
        <dbReference type="PROSITE" id="PS51186"/>
    </source>
</evidence>
<evidence type="ECO:0000313" key="5">
    <source>
        <dbReference type="Proteomes" id="UP000677016"/>
    </source>
</evidence>
<sequence length="129" mass="13676">MEPTAPACSRHALTAEQFRVPSVRLWVVDDGGPALLGSVALKDLGDGHLELKTMRVSPAGRGSGLGRRLLLHALDAARVGGATRVSLETGAGEVFVPARTLYRAHGFVDCGPFGDYRQDPHSTFLTLAL</sequence>
<organism evidence="4 5">
    <name type="scientific">Phycicoccus avicenniae</name>
    <dbReference type="NCBI Taxonomy" id="2828860"/>
    <lineage>
        <taxon>Bacteria</taxon>
        <taxon>Bacillati</taxon>
        <taxon>Actinomycetota</taxon>
        <taxon>Actinomycetes</taxon>
        <taxon>Micrococcales</taxon>
        <taxon>Intrasporangiaceae</taxon>
        <taxon>Phycicoccus</taxon>
    </lineage>
</organism>
<keyword evidence="2" id="KW-0012">Acyltransferase</keyword>
<evidence type="ECO:0000313" key="4">
    <source>
        <dbReference type="EMBL" id="MBR7744229.1"/>
    </source>
</evidence>
<dbReference type="InterPro" id="IPR016181">
    <property type="entry name" value="Acyl_CoA_acyltransferase"/>
</dbReference>
<dbReference type="InterPro" id="IPR000182">
    <property type="entry name" value="GNAT_dom"/>
</dbReference>
<dbReference type="SUPFAM" id="SSF55729">
    <property type="entry name" value="Acyl-CoA N-acyltransferases (Nat)"/>
    <property type="match status" value="1"/>
</dbReference>
<proteinExistence type="predicted"/>
<keyword evidence="5" id="KW-1185">Reference proteome</keyword>
<dbReference type="Proteomes" id="UP000677016">
    <property type="component" value="Unassembled WGS sequence"/>
</dbReference>
<dbReference type="PANTHER" id="PTHR43877:SF5">
    <property type="entry name" value="BLL8307 PROTEIN"/>
    <property type="match status" value="1"/>
</dbReference>
<name>A0A941I1N4_9MICO</name>
<accession>A0A941I1N4</accession>
<dbReference type="AlphaFoldDB" id="A0A941I1N4"/>
<reference evidence="4" key="1">
    <citation type="submission" date="2021-04" db="EMBL/GenBank/DDBJ databases">
        <title>Phycicoccus avicenniae sp. nov., a novel endophytic actinomycetes isolated from branch of Avicennia mariana.</title>
        <authorList>
            <person name="Tuo L."/>
        </authorList>
    </citation>
    <scope>NUCLEOTIDE SEQUENCE</scope>
    <source>
        <strain evidence="4">BSK3Z-2</strain>
    </source>
</reference>